<dbReference type="SUPFAM" id="SSF51338">
    <property type="entry name" value="Composite domain of metallo-dependent hydrolases"/>
    <property type="match status" value="1"/>
</dbReference>
<dbReference type="Gene3D" id="2.30.40.10">
    <property type="entry name" value="Urease, subunit C, domain 1"/>
    <property type="match status" value="1"/>
</dbReference>
<protein>
    <recommendedName>
        <fullName evidence="1">Amidohydrolase 3 domain-containing protein</fullName>
    </recommendedName>
</protein>
<keyword evidence="3" id="KW-1185">Reference proteome</keyword>
<dbReference type="InterPro" id="IPR032466">
    <property type="entry name" value="Metal_Hydrolase"/>
</dbReference>
<evidence type="ECO:0000313" key="3">
    <source>
        <dbReference type="Proteomes" id="UP000198403"/>
    </source>
</evidence>
<dbReference type="AlphaFoldDB" id="A0A238WX08"/>
<evidence type="ECO:0000313" key="2">
    <source>
        <dbReference type="EMBL" id="SNR51155.1"/>
    </source>
</evidence>
<dbReference type="InterPro" id="IPR011059">
    <property type="entry name" value="Metal-dep_hydrolase_composite"/>
</dbReference>
<proteinExistence type="predicted"/>
<organism evidence="2 3">
    <name type="scientific">Blastococcus mobilis</name>
    <dbReference type="NCBI Taxonomy" id="1938746"/>
    <lineage>
        <taxon>Bacteria</taxon>
        <taxon>Bacillati</taxon>
        <taxon>Actinomycetota</taxon>
        <taxon>Actinomycetes</taxon>
        <taxon>Geodermatophilales</taxon>
        <taxon>Geodermatophilaceae</taxon>
        <taxon>Blastococcus</taxon>
    </lineage>
</organism>
<accession>A0A238WX08</accession>
<gene>
    <name evidence="2" type="ORF">SAMN06272737_110100</name>
</gene>
<feature type="domain" description="Amidohydrolase 3" evidence="1">
    <location>
        <begin position="67"/>
        <end position="521"/>
    </location>
</feature>
<reference evidence="2 3" key="1">
    <citation type="submission" date="2017-06" db="EMBL/GenBank/DDBJ databases">
        <authorList>
            <person name="Kim H.J."/>
            <person name="Triplett B.A."/>
        </authorList>
    </citation>
    <scope>NUCLEOTIDE SEQUENCE [LARGE SCALE GENOMIC DNA]</scope>
    <source>
        <strain evidence="2 3">DSM 44272</strain>
    </source>
</reference>
<evidence type="ECO:0000259" key="1">
    <source>
        <dbReference type="Pfam" id="PF07969"/>
    </source>
</evidence>
<dbReference type="InterPro" id="IPR013108">
    <property type="entry name" value="Amidohydro_3"/>
</dbReference>
<dbReference type="Proteomes" id="UP000198403">
    <property type="component" value="Unassembled WGS sequence"/>
</dbReference>
<dbReference type="RefSeq" id="WP_254920569.1">
    <property type="nucleotide sequence ID" value="NZ_FZNO01000010.1"/>
</dbReference>
<name>A0A238WX08_9ACTN</name>
<dbReference type="GO" id="GO:0016810">
    <property type="term" value="F:hydrolase activity, acting on carbon-nitrogen (but not peptide) bonds"/>
    <property type="evidence" value="ECO:0007669"/>
    <property type="project" value="InterPro"/>
</dbReference>
<dbReference type="Pfam" id="PF07969">
    <property type="entry name" value="Amidohydro_3"/>
    <property type="match status" value="1"/>
</dbReference>
<sequence>MSGRSTGEAVPVTGSDARRRGGAVSLLVTEVTVGDRPGCAVHVVDGRIAWLGDAADAPASGRVIVGEGALLTPAFVDAHIHATSTGLALTGLDLYSRVSLEAATAAVREHAAGAPDGILLGTGWDETGWPEGRGLTRHDLDAVVGERPAYLARVDVHSATVSTALLDRIPGITGLPGYDPDGQLRLDAHHAARRAAYGAVDGAQRRAAQRATLAAAAALGIGSLQEMAGPEVSGADDLADLLALAAAEPGPLVLGYWGELAERGGLDLVRELGLAGAGGDLFCDGAFGSHTAALSEPYTDRPGTSGALRFETASLVHHVRACTEAGIQAGFHCIGDAAVNQVLDAVGAVVDELGAAAVRACRHRLEHLEMADDSVMDRMRAWGMVASVQPAFDAAWGGNAGMYAERLGLERAAATNRFADLADAGVALALGSDAPVTPLDPWGGVHAAVDHRTAGSGLRPFDAFDAATHGGWHAVRSEHAAGPLAVGAPGHLALWATSDTLSTVLAERARPACRLLLVDGDPIGDHP</sequence>
<dbReference type="Gene3D" id="3.20.20.140">
    <property type="entry name" value="Metal-dependent hydrolases"/>
    <property type="match status" value="1"/>
</dbReference>
<dbReference type="PANTHER" id="PTHR22642">
    <property type="entry name" value="IMIDAZOLONEPROPIONASE"/>
    <property type="match status" value="1"/>
</dbReference>
<dbReference type="EMBL" id="FZNO01000010">
    <property type="protein sequence ID" value="SNR51155.1"/>
    <property type="molecule type" value="Genomic_DNA"/>
</dbReference>
<dbReference type="Gene3D" id="3.10.310.70">
    <property type="match status" value="1"/>
</dbReference>
<dbReference type="PANTHER" id="PTHR22642:SF2">
    <property type="entry name" value="PROTEIN LONG AFTER FAR-RED 3"/>
    <property type="match status" value="1"/>
</dbReference>
<dbReference type="SUPFAM" id="SSF51556">
    <property type="entry name" value="Metallo-dependent hydrolases"/>
    <property type="match status" value="1"/>
</dbReference>